<dbReference type="EMBL" id="VSIJ01000005">
    <property type="protein sequence ID" value="TXX67280.1"/>
    <property type="molecule type" value="Genomic_DNA"/>
</dbReference>
<comment type="caution">
    <text evidence="1">The sequence shown here is derived from an EMBL/GenBank/DDBJ whole genome shotgun (WGS) entry which is preliminary data.</text>
</comment>
<proteinExistence type="predicted"/>
<evidence type="ECO:0000313" key="1">
    <source>
        <dbReference type="EMBL" id="TXX67280.1"/>
    </source>
</evidence>
<protein>
    <submittedName>
        <fullName evidence="1">Uncharacterized protein</fullName>
    </submittedName>
</protein>
<accession>A0ABD7SRA4</accession>
<gene>
    <name evidence="1" type="ORF">FXF03_01525</name>
</gene>
<sequence length="88" mass="9823">MKIQQTNPEQAIMSVKQVGIGTASCDGMVSQLSLLLKGSISTGQIKNWELQFDSFAEVDNLIEQLQQIRQFASEHNDICRTLKKEGLI</sequence>
<dbReference type="AlphaFoldDB" id="A0ABD7SRA4"/>
<reference evidence="1 2" key="1">
    <citation type="submission" date="2019-06" db="EMBL/GenBank/DDBJ databases">
        <title>Vibrio cholerae phylogeny based on whole-genome sequencing reveals genetic diversity and population strucutre.</title>
        <authorList>
            <person name="Zhiqiu Y."/>
            <person name="Bin L."/>
            <person name="Lingyan J."/>
        </authorList>
    </citation>
    <scope>NUCLEOTIDE SEQUENCE [LARGE SCALE GENOMIC DNA]</scope>
    <source>
        <strain evidence="1 2">N2814</strain>
    </source>
</reference>
<organism evidence="1 2">
    <name type="scientific">Vibrio cholerae</name>
    <dbReference type="NCBI Taxonomy" id="666"/>
    <lineage>
        <taxon>Bacteria</taxon>
        <taxon>Pseudomonadati</taxon>
        <taxon>Pseudomonadota</taxon>
        <taxon>Gammaproteobacteria</taxon>
        <taxon>Vibrionales</taxon>
        <taxon>Vibrionaceae</taxon>
        <taxon>Vibrio</taxon>
    </lineage>
</organism>
<evidence type="ECO:0000313" key="2">
    <source>
        <dbReference type="Proteomes" id="UP000323819"/>
    </source>
</evidence>
<name>A0ABD7SRA4_VIBCL</name>
<dbReference type="Proteomes" id="UP000323819">
    <property type="component" value="Unassembled WGS sequence"/>
</dbReference>
<dbReference type="RefSeq" id="WP_044125623.1">
    <property type="nucleotide sequence ID" value="NZ_JAANNJ010000044.1"/>
</dbReference>